<keyword evidence="3" id="KW-1185">Reference proteome</keyword>
<reference evidence="3" key="1">
    <citation type="journal article" date="2021" name="Syst. Appl. Microbiol.">
        <title>Roseomonas hellenica sp. nov., isolated from roots of wild-growing Alkanna tinctoria.</title>
        <authorList>
            <person name="Rat A."/>
            <person name="Naranjo H.D."/>
            <person name="Lebbe L."/>
            <person name="Cnockaert M."/>
            <person name="Krigas N."/>
            <person name="Grigoriadou K."/>
            <person name="Maloupa E."/>
            <person name="Willems A."/>
        </authorList>
    </citation>
    <scope>NUCLEOTIDE SEQUENCE [LARGE SCALE GENOMIC DNA]</scope>
    <source>
        <strain evidence="3">LMG 31159</strain>
    </source>
</reference>
<sequence>MSSTLIRIVATVAMASFGVAPGAQAFRQSGTYTPQVMGSGENQSAVPPSGVMGSVQPRAIITGAGENLSVQHLDVPPPASPDYVARITGSGENLSVVHVPSGG</sequence>
<name>A0ABS5EGQ5_9PROT</name>
<protein>
    <submittedName>
        <fullName evidence="2">Uncharacterized protein</fullName>
    </submittedName>
</protein>
<accession>A0ABS5EGQ5</accession>
<dbReference type="RefSeq" id="WP_211868729.1">
    <property type="nucleotide sequence ID" value="NZ_JAAEDI010000010.1"/>
</dbReference>
<evidence type="ECO:0000256" key="1">
    <source>
        <dbReference type="SAM" id="SignalP"/>
    </source>
</evidence>
<dbReference type="EMBL" id="JAAEDI010000010">
    <property type="protein sequence ID" value="MBR0650205.1"/>
    <property type="molecule type" value="Genomic_DNA"/>
</dbReference>
<evidence type="ECO:0000313" key="3">
    <source>
        <dbReference type="Proteomes" id="UP000698752"/>
    </source>
</evidence>
<organism evidence="2 3">
    <name type="scientific">Neoroseomonas terrae</name>
    <dbReference type="NCBI Taxonomy" id="424799"/>
    <lineage>
        <taxon>Bacteria</taxon>
        <taxon>Pseudomonadati</taxon>
        <taxon>Pseudomonadota</taxon>
        <taxon>Alphaproteobacteria</taxon>
        <taxon>Acetobacterales</taxon>
        <taxon>Acetobacteraceae</taxon>
        <taxon>Neoroseomonas</taxon>
    </lineage>
</organism>
<feature type="chain" id="PRO_5045211380" evidence="1">
    <location>
        <begin position="26"/>
        <end position="103"/>
    </location>
</feature>
<dbReference type="Proteomes" id="UP000698752">
    <property type="component" value="Unassembled WGS sequence"/>
</dbReference>
<proteinExistence type="predicted"/>
<comment type="caution">
    <text evidence="2">The sequence shown here is derived from an EMBL/GenBank/DDBJ whole genome shotgun (WGS) entry which is preliminary data.</text>
</comment>
<feature type="signal peptide" evidence="1">
    <location>
        <begin position="1"/>
        <end position="25"/>
    </location>
</feature>
<keyword evidence="1" id="KW-0732">Signal</keyword>
<evidence type="ECO:0000313" key="2">
    <source>
        <dbReference type="EMBL" id="MBR0650205.1"/>
    </source>
</evidence>
<gene>
    <name evidence="2" type="ORF">GXW78_11070</name>
</gene>